<accession>A0A6C0E936</accession>
<dbReference type="InterPro" id="IPR002654">
    <property type="entry name" value="Glyco_trans_25"/>
</dbReference>
<dbReference type="Pfam" id="PF01755">
    <property type="entry name" value="Glyco_transf_25"/>
    <property type="match status" value="1"/>
</dbReference>
<sequence>MNIDIDINKYFDRIFIINLKKRSDRKEKMIKRLSKAGISNYEFVEAINGYNEPYLSMYHNKHITQGFFENPGALGILLSALKVLVWSVKQNYKKILILEDDAVFHLNFKETFKNRIGKIPNNWKLLYFGTSMHKWRLKERCIYYDGYLTAKGSIPGAFAIGIDSSIFKELIGFIPDARKAWDMDPLKRINLLYTSYVYVFYPYIIVCETDDSNIRRSKSLGEKVRTSDWDLSLYDWI</sequence>
<dbReference type="CDD" id="cd06532">
    <property type="entry name" value="Glyco_transf_25"/>
    <property type="match status" value="1"/>
</dbReference>
<dbReference type="EMBL" id="MN739755">
    <property type="protein sequence ID" value="QHT25080.1"/>
    <property type="molecule type" value="Genomic_DNA"/>
</dbReference>
<reference evidence="2" key="1">
    <citation type="journal article" date="2020" name="Nature">
        <title>Giant virus diversity and host interactions through global metagenomics.</title>
        <authorList>
            <person name="Schulz F."/>
            <person name="Roux S."/>
            <person name="Paez-Espino D."/>
            <person name="Jungbluth S."/>
            <person name="Walsh D.A."/>
            <person name="Denef V.J."/>
            <person name="McMahon K.D."/>
            <person name="Konstantinidis K.T."/>
            <person name="Eloe-Fadrosh E.A."/>
            <person name="Kyrpides N.C."/>
            <person name="Woyke T."/>
        </authorList>
    </citation>
    <scope>NUCLEOTIDE SEQUENCE</scope>
    <source>
        <strain evidence="2">GVMAG-M-3300023179-150</strain>
    </source>
</reference>
<feature type="domain" description="Glycosyl transferase family 25" evidence="1">
    <location>
        <begin position="13"/>
        <end position="137"/>
    </location>
</feature>
<name>A0A6C0E936_9ZZZZ</name>
<evidence type="ECO:0000313" key="2">
    <source>
        <dbReference type="EMBL" id="QHT25080.1"/>
    </source>
</evidence>
<protein>
    <recommendedName>
        <fullName evidence="1">Glycosyl transferase family 25 domain-containing protein</fullName>
    </recommendedName>
</protein>
<evidence type="ECO:0000259" key="1">
    <source>
        <dbReference type="Pfam" id="PF01755"/>
    </source>
</evidence>
<dbReference type="AlphaFoldDB" id="A0A6C0E936"/>
<organism evidence="2">
    <name type="scientific">viral metagenome</name>
    <dbReference type="NCBI Taxonomy" id="1070528"/>
    <lineage>
        <taxon>unclassified sequences</taxon>
        <taxon>metagenomes</taxon>
        <taxon>organismal metagenomes</taxon>
    </lineage>
</organism>
<proteinExistence type="predicted"/>